<dbReference type="GO" id="GO:0016887">
    <property type="term" value="F:ATP hydrolysis activity"/>
    <property type="evidence" value="ECO:0007669"/>
    <property type="project" value="InterPro"/>
</dbReference>
<name>A0AA97AV96_LEPBY</name>
<reference evidence="3" key="2">
    <citation type="submission" date="2023-07" db="EMBL/GenBank/DDBJ databases">
        <authorList>
            <person name="Bai X.-H."/>
            <person name="Wang H.-H."/>
            <person name="Wang J."/>
            <person name="Ma M.-Y."/>
            <person name="Hu H.-H."/>
            <person name="Song Z.-L."/>
            <person name="Ma H.-G."/>
            <person name="Fan Y."/>
            <person name="Du C.-Y."/>
            <person name="Xu J.-C."/>
        </authorList>
    </citation>
    <scope>NUCLEOTIDE SEQUENCE</scope>
    <source>
        <strain evidence="3">CZ1</strain>
    </source>
</reference>
<dbReference type="NCBIfam" id="TIGR00345">
    <property type="entry name" value="GET3_arsA_TRC40"/>
    <property type="match status" value="2"/>
</dbReference>
<protein>
    <submittedName>
        <fullName evidence="3">ArsA family ATPase</fullName>
    </submittedName>
</protein>
<gene>
    <name evidence="3" type="ORF">Q2T42_05265</name>
</gene>
<evidence type="ECO:0000313" key="3">
    <source>
        <dbReference type="EMBL" id="WNZ47245.1"/>
    </source>
</evidence>
<dbReference type="SMART" id="SM00382">
    <property type="entry name" value="AAA"/>
    <property type="match status" value="2"/>
</dbReference>
<dbReference type="GO" id="GO:0071816">
    <property type="term" value="P:tail-anchored membrane protein insertion into ER membrane"/>
    <property type="evidence" value="ECO:0007669"/>
    <property type="project" value="TreeGrafter"/>
</dbReference>
<comment type="similarity">
    <text evidence="1">Belongs to the arsA ATPase family.</text>
</comment>
<dbReference type="Gene3D" id="3.40.50.300">
    <property type="entry name" value="P-loop containing nucleotide triphosphate hydrolases"/>
    <property type="match status" value="2"/>
</dbReference>
<dbReference type="PANTHER" id="PTHR10803">
    <property type="entry name" value="ARSENICAL PUMP-DRIVING ATPASE ARSENITE-TRANSLOCATING ATPASE"/>
    <property type="match status" value="1"/>
</dbReference>
<dbReference type="InterPro" id="IPR016300">
    <property type="entry name" value="ATPase_ArsA/GET3"/>
</dbReference>
<reference evidence="3" key="1">
    <citation type="journal article" date="2023" name="Plants (Basel)">
        <title>Genomic Analysis of Leptolyngbya boryana CZ1 Reveals Efficient Carbon Fixation Modules.</title>
        <authorList>
            <person name="Bai X."/>
            <person name="Wang H."/>
            <person name="Cheng W."/>
            <person name="Wang J."/>
            <person name="Ma M."/>
            <person name="Hu H."/>
            <person name="Song Z."/>
            <person name="Ma H."/>
            <person name="Fan Y."/>
            <person name="Du C."/>
            <person name="Xu J."/>
        </authorList>
    </citation>
    <scope>NUCLEOTIDE SEQUENCE</scope>
    <source>
        <strain evidence="3">CZ1</strain>
    </source>
</reference>
<feature type="domain" description="AAA+ ATPase" evidence="2">
    <location>
        <begin position="318"/>
        <end position="554"/>
    </location>
</feature>
<dbReference type="InterPro" id="IPR027417">
    <property type="entry name" value="P-loop_NTPase"/>
</dbReference>
<dbReference type="InterPro" id="IPR025723">
    <property type="entry name" value="ArsA/GET3_ATPase-like"/>
</dbReference>
<dbReference type="EMBL" id="CP130144">
    <property type="protein sequence ID" value="WNZ47245.1"/>
    <property type="molecule type" value="Genomic_DNA"/>
</dbReference>
<evidence type="ECO:0000259" key="2">
    <source>
        <dbReference type="SMART" id="SM00382"/>
    </source>
</evidence>
<accession>A0AA97AV96</accession>
<dbReference type="RefSeq" id="WP_316428011.1">
    <property type="nucleotide sequence ID" value="NZ_CP130144.1"/>
</dbReference>
<feature type="domain" description="AAA+ ATPase" evidence="2">
    <location>
        <begin position="7"/>
        <end position="245"/>
    </location>
</feature>
<dbReference type="SUPFAM" id="SSF52540">
    <property type="entry name" value="P-loop containing nucleoside triphosphate hydrolases"/>
    <property type="match status" value="2"/>
</dbReference>
<proteinExistence type="inferred from homology"/>
<dbReference type="AlphaFoldDB" id="A0AA97AV96"/>
<sequence length="616" mass="69114">MLNSFDSLHLAMFSGKGGVGKSTLSSAFACRWAKQFPNDRILLLSTDPAHSLGDVLQMEVSNTAQTIESLPNLSVRALDAELLLKDFKAEYGEILERLVERGSFVGQGDLASVWELGWSGLDELMGILEIQRLLRDRVVDRIVVDMAPSGHTLALFNLMEFLEEFLSALELFQLKHRTMSEAFTGRYTPDEVDRFLESMRRDLTDGRQLLQDSARSACFVVAIAEWLSLLESQRLIKALEALKIPFGGVFLNQVHAEREELVRKFQEIADPVLTFSQQSQEPIGIAALDRLITTHSEFVPSAIPIAPSQSLPDFILEQRKLILVGGKGGVGKTTVAAALALNLSQQHPDRKIRVISIDPAHSLGDAFGTQLGHEPTDILPNLSAQEVDARTLLDRFREEYLWELADMMSGKTQDESLQIAYTPEAWRKIMAQALPGIDEMLALLEVMELLESNAQDLIILDTAPTGHLLRFLEMPSVLTDWLTWIFKLWLKYQNVAGHTELMSRLRTLRLRIIKTHKQLQNAEHTEFIGVVQARSTIFAETERLVRSLEPLQIHQRFIVNNRATQRLEEFAGKTVVNLPNAPSDLAPMAQIEKISEWLIAPNSIASLVSFNPQSQI</sequence>
<dbReference type="InterPro" id="IPR003593">
    <property type="entry name" value="AAA+_ATPase"/>
</dbReference>
<evidence type="ECO:0000256" key="1">
    <source>
        <dbReference type="ARBA" id="ARBA00011040"/>
    </source>
</evidence>
<dbReference type="CDD" id="cd02035">
    <property type="entry name" value="ArsA"/>
    <property type="match status" value="2"/>
</dbReference>
<dbReference type="PANTHER" id="PTHR10803:SF3">
    <property type="entry name" value="ATPASE GET3"/>
    <property type="match status" value="1"/>
</dbReference>
<dbReference type="GO" id="GO:0005524">
    <property type="term" value="F:ATP binding"/>
    <property type="evidence" value="ECO:0007669"/>
    <property type="project" value="InterPro"/>
</dbReference>
<organism evidence="3">
    <name type="scientific">Leptolyngbya boryana CZ1</name>
    <dbReference type="NCBI Taxonomy" id="3060204"/>
    <lineage>
        <taxon>Bacteria</taxon>
        <taxon>Bacillati</taxon>
        <taxon>Cyanobacteriota</taxon>
        <taxon>Cyanophyceae</taxon>
        <taxon>Leptolyngbyales</taxon>
        <taxon>Leptolyngbyaceae</taxon>
        <taxon>Leptolyngbya group</taxon>
        <taxon>Leptolyngbya</taxon>
    </lineage>
</organism>
<dbReference type="Pfam" id="PF02374">
    <property type="entry name" value="ArsA_ATPase"/>
    <property type="match status" value="2"/>
</dbReference>